<dbReference type="PANTHER" id="PTHR11960:SF8">
    <property type="entry name" value="EUKARYOTIC TRANSLATION INITIATION FACTOR 4E1-RELATED"/>
    <property type="match status" value="1"/>
</dbReference>
<evidence type="ECO:0008006" key="8">
    <source>
        <dbReference type="Google" id="ProtNLM"/>
    </source>
</evidence>
<reference evidence="7" key="1">
    <citation type="journal article" date="2020" name="J. Eukaryot. Microbiol.">
        <title>De novo Sequencing, Assembly and Annotation of the Transcriptome for the Free-Living Testate Amoeba Arcella intermedia.</title>
        <authorList>
            <person name="Ribeiro G.M."/>
            <person name="Porfirio-Sousa A.L."/>
            <person name="Maurer-Alcala X.X."/>
            <person name="Katz L.A."/>
            <person name="Lahr D.J.G."/>
        </authorList>
    </citation>
    <scope>NUCLEOTIDE SEQUENCE</scope>
</reference>
<evidence type="ECO:0000256" key="3">
    <source>
        <dbReference type="ARBA" id="ARBA00022845"/>
    </source>
</evidence>
<sequence length="200" mass="23283">MQGNVLAQPIPEEFTTKHPLQHTWTWWFDSPRRRTSQASWANNLKQIYSFSTVEDFWCLWNNIKGAHELPPGSNYHVFKEGIEPMWEHPANRTGGKWIVQVKNSQRESLLNQFWLFSVLGCIGASFDDDDEICGLVISLRKSADKICLWTRTANDAEKCKRIGRQFRDMLGVSSRLQYQLHHDAMQQDSSFTNKSKYDLS</sequence>
<evidence type="ECO:0000256" key="1">
    <source>
        <dbReference type="ARBA" id="ARBA00009860"/>
    </source>
</evidence>
<organism evidence="7">
    <name type="scientific">Arcella intermedia</name>
    <dbReference type="NCBI Taxonomy" id="1963864"/>
    <lineage>
        <taxon>Eukaryota</taxon>
        <taxon>Amoebozoa</taxon>
        <taxon>Tubulinea</taxon>
        <taxon>Elardia</taxon>
        <taxon>Arcellinida</taxon>
        <taxon>Sphaerothecina</taxon>
        <taxon>Arcellidae</taxon>
        <taxon>Arcella</taxon>
    </lineage>
</organism>
<dbReference type="GO" id="GO:0003743">
    <property type="term" value="F:translation initiation factor activity"/>
    <property type="evidence" value="ECO:0007669"/>
    <property type="project" value="UniProtKB-KW"/>
</dbReference>
<dbReference type="GO" id="GO:0016281">
    <property type="term" value="C:eukaryotic translation initiation factor 4F complex"/>
    <property type="evidence" value="ECO:0007669"/>
    <property type="project" value="TreeGrafter"/>
</dbReference>
<evidence type="ECO:0000256" key="5">
    <source>
        <dbReference type="ARBA" id="ARBA00022917"/>
    </source>
</evidence>
<keyword evidence="2 6" id="KW-0396">Initiation factor</keyword>
<accession>A0A6B2LJ29</accession>
<keyword evidence="4 6" id="KW-0694">RNA-binding</keyword>
<evidence type="ECO:0000256" key="4">
    <source>
        <dbReference type="ARBA" id="ARBA00022884"/>
    </source>
</evidence>
<dbReference type="PANTHER" id="PTHR11960">
    <property type="entry name" value="EUKARYOTIC TRANSLATION INITIATION FACTOR 4E RELATED"/>
    <property type="match status" value="1"/>
</dbReference>
<dbReference type="GO" id="GO:0000340">
    <property type="term" value="F:RNA 7-methylguanosine cap binding"/>
    <property type="evidence" value="ECO:0007669"/>
    <property type="project" value="TreeGrafter"/>
</dbReference>
<dbReference type="Pfam" id="PF01652">
    <property type="entry name" value="IF4E"/>
    <property type="match status" value="1"/>
</dbReference>
<keyword evidence="3" id="KW-0810">Translation regulation</keyword>
<evidence type="ECO:0000256" key="6">
    <source>
        <dbReference type="RuleBase" id="RU004374"/>
    </source>
</evidence>
<evidence type="ECO:0000256" key="2">
    <source>
        <dbReference type="ARBA" id="ARBA00022540"/>
    </source>
</evidence>
<dbReference type="GO" id="GO:0006417">
    <property type="term" value="P:regulation of translation"/>
    <property type="evidence" value="ECO:0007669"/>
    <property type="project" value="UniProtKB-KW"/>
</dbReference>
<dbReference type="Gene3D" id="3.30.760.10">
    <property type="entry name" value="RNA Cap, Translation Initiation Factor Eif4e"/>
    <property type="match status" value="1"/>
</dbReference>
<dbReference type="InterPro" id="IPR001040">
    <property type="entry name" value="TIF_eIF_4E"/>
</dbReference>
<keyword evidence="5 6" id="KW-0648">Protein biosynthesis</keyword>
<evidence type="ECO:0000313" key="7">
    <source>
        <dbReference type="EMBL" id="NDV36830.1"/>
    </source>
</evidence>
<dbReference type="InterPro" id="IPR023398">
    <property type="entry name" value="TIF_eIF4e-like"/>
</dbReference>
<protein>
    <recommendedName>
        <fullName evidence="8">Eukaryotic translation initiation factor 4E</fullName>
    </recommendedName>
</protein>
<proteinExistence type="inferred from homology"/>
<dbReference type="EMBL" id="GIBP01007861">
    <property type="protein sequence ID" value="NDV36830.1"/>
    <property type="molecule type" value="Transcribed_RNA"/>
</dbReference>
<dbReference type="AlphaFoldDB" id="A0A6B2LJ29"/>
<name>A0A6B2LJ29_9EUKA</name>
<comment type="similarity">
    <text evidence="1 6">Belongs to the eukaryotic initiation factor 4E family.</text>
</comment>
<dbReference type="SUPFAM" id="SSF55418">
    <property type="entry name" value="eIF4e-like"/>
    <property type="match status" value="1"/>
</dbReference>